<organism evidence="1 2">
    <name type="scientific">Tetrapyrgos nigripes</name>
    <dbReference type="NCBI Taxonomy" id="182062"/>
    <lineage>
        <taxon>Eukaryota</taxon>
        <taxon>Fungi</taxon>
        <taxon>Dikarya</taxon>
        <taxon>Basidiomycota</taxon>
        <taxon>Agaricomycotina</taxon>
        <taxon>Agaricomycetes</taxon>
        <taxon>Agaricomycetidae</taxon>
        <taxon>Agaricales</taxon>
        <taxon>Marasmiineae</taxon>
        <taxon>Marasmiaceae</taxon>
        <taxon>Tetrapyrgos</taxon>
    </lineage>
</organism>
<sequence>MASSSDGDSSRNTNVCSHWLFYLDACLAPEARLDPPLCTLTVYAKAPKELNLATSKIPSAISLRDYVTVRDKALTNKVLVCIPLTNAVSVKVLLIPYHRAQPLSHRCLEDAGATTYRSLDFLERFVPRNI</sequence>
<reference evidence="1 2" key="1">
    <citation type="journal article" date="2020" name="ISME J.">
        <title>Uncovering the hidden diversity of litter-decomposition mechanisms in mushroom-forming fungi.</title>
        <authorList>
            <person name="Floudas D."/>
            <person name="Bentzer J."/>
            <person name="Ahren D."/>
            <person name="Johansson T."/>
            <person name="Persson P."/>
            <person name="Tunlid A."/>
        </authorList>
    </citation>
    <scope>NUCLEOTIDE SEQUENCE [LARGE SCALE GENOMIC DNA]</scope>
    <source>
        <strain evidence="1 2">CBS 291.85</strain>
    </source>
</reference>
<dbReference type="AlphaFoldDB" id="A0A8H5GZM4"/>
<proteinExistence type="predicted"/>
<name>A0A8H5GZM4_9AGAR</name>
<dbReference type="EMBL" id="JAACJM010000003">
    <property type="protein sequence ID" value="KAF5373755.1"/>
    <property type="molecule type" value="Genomic_DNA"/>
</dbReference>
<dbReference type="Proteomes" id="UP000559256">
    <property type="component" value="Unassembled WGS sequence"/>
</dbReference>
<gene>
    <name evidence="1" type="ORF">D9758_000939</name>
</gene>
<evidence type="ECO:0000313" key="2">
    <source>
        <dbReference type="Proteomes" id="UP000559256"/>
    </source>
</evidence>
<accession>A0A8H5GZM4</accession>
<evidence type="ECO:0000313" key="1">
    <source>
        <dbReference type="EMBL" id="KAF5373755.1"/>
    </source>
</evidence>
<keyword evidence="2" id="KW-1185">Reference proteome</keyword>
<protein>
    <submittedName>
        <fullName evidence="1">Uncharacterized protein</fullName>
    </submittedName>
</protein>
<comment type="caution">
    <text evidence="1">The sequence shown here is derived from an EMBL/GenBank/DDBJ whole genome shotgun (WGS) entry which is preliminary data.</text>
</comment>